<dbReference type="GO" id="GO:0008081">
    <property type="term" value="F:phosphoric diester hydrolase activity"/>
    <property type="evidence" value="ECO:0007669"/>
    <property type="project" value="UniProtKB-ARBA"/>
</dbReference>
<proteinExistence type="predicted"/>
<evidence type="ECO:0000313" key="3">
    <source>
        <dbReference type="Proteomes" id="UP000247540"/>
    </source>
</evidence>
<dbReference type="CDD" id="cd00077">
    <property type="entry name" value="HDc"/>
    <property type="match status" value="1"/>
</dbReference>
<dbReference type="Pfam" id="PF13487">
    <property type="entry name" value="HD_5"/>
    <property type="match status" value="1"/>
</dbReference>
<evidence type="ECO:0000259" key="1">
    <source>
        <dbReference type="PROSITE" id="PS51832"/>
    </source>
</evidence>
<dbReference type="AlphaFoldDB" id="A0A318SH11"/>
<name>A0A318SH11_9BURK</name>
<keyword evidence="3" id="KW-1185">Reference proteome</keyword>
<dbReference type="Gene3D" id="1.10.3210.10">
    <property type="entry name" value="Hypothetical protein af1432"/>
    <property type="match status" value="1"/>
</dbReference>
<protein>
    <submittedName>
        <fullName evidence="2">HD domain-containing protein</fullName>
    </submittedName>
</protein>
<dbReference type="PANTHER" id="PTHR43155:SF2">
    <property type="entry name" value="CYCLIC DI-GMP PHOSPHODIESTERASE PA4108"/>
    <property type="match status" value="1"/>
</dbReference>
<feature type="domain" description="HD-GYP" evidence="1">
    <location>
        <begin position="110"/>
        <end position="310"/>
    </location>
</feature>
<gene>
    <name evidence="2" type="ORF">DFQ15_10937</name>
</gene>
<dbReference type="InterPro" id="IPR037522">
    <property type="entry name" value="HD_GYP_dom"/>
</dbReference>
<dbReference type="OrthoDB" id="9780948at2"/>
<evidence type="ECO:0000313" key="2">
    <source>
        <dbReference type="EMBL" id="PYE78124.1"/>
    </source>
</evidence>
<dbReference type="PROSITE" id="PS51832">
    <property type="entry name" value="HD_GYP"/>
    <property type="match status" value="1"/>
</dbReference>
<accession>A0A318SH11</accession>
<reference evidence="2 3" key="1">
    <citation type="submission" date="2018-06" db="EMBL/GenBank/DDBJ databases">
        <title>Genomic Encyclopedia of Type Strains, Phase III (KMG-III): the genomes of soil and plant-associated and newly described type strains.</title>
        <authorList>
            <person name="Whitman W."/>
        </authorList>
    </citation>
    <scope>NUCLEOTIDE SEQUENCE [LARGE SCALE GENOMIC DNA]</scope>
    <source>
        <strain evidence="2 3">CECT 7646</strain>
    </source>
</reference>
<dbReference type="PANTHER" id="PTHR43155">
    <property type="entry name" value="CYCLIC DI-GMP PHOSPHODIESTERASE PA4108-RELATED"/>
    <property type="match status" value="1"/>
</dbReference>
<dbReference type="EMBL" id="QJTC01000009">
    <property type="protein sequence ID" value="PYE78124.1"/>
    <property type="molecule type" value="Genomic_DNA"/>
</dbReference>
<dbReference type="RefSeq" id="WP_110465416.1">
    <property type="nucleotide sequence ID" value="NZ_JAMOFZ010000009.1"/>
</dbReference>
<dbReference type="SUPFAM" id="SSF109604">
    <property type="entry name" value="HD-domain/PDEase-like"/>
    <property type="match status" value="1"/>
</dbReference>
<organism evidence="2 3">
    <name type="scientific">Xylophilus ampelinus</name>
    <dbReference type="NCBI Taxonomy" id="54067"/>
    <lineage>
        <taxon>Bacteria</taxon>
        <taxon>Pseudomonadati</taxon>
        <taxon>Pseudomonadota</taxon>
        <taxon>Betaproteobacteria</taxon>
        <taxon>Burkholderiales</taxon>
        <taxon>Xylophilus</taxon>
    </lineage>
</organism>
<dbReference type="Proteomes" id="UP000247540">
    <property type="component" value="Unassembled WGS sequence"/>
</dbReference>
<dbReference type="InterPro" id="IPR003607">
    <property type="entry name" value="HD/PDEase_dom"/>
</dbReference>
<sequence>MTAPAIPPEALDESHYRRALGDFCDARVVSAHDAIYAVNGTKLIEKGARIDRNLYDRLLQHRLSESIDQHMAVEGMLGLPELETMARGLCTSAPLPRRMAARLGTPDPMVLPLRAVPLPAPVALKLTLMRDQHPALLQQGLQALLVALYLGTRLKLPAAQMQSLAAASLLRDLGMLHMDQVWLQAQRTMADAERRHLRAHPITSMILLRAQKVYAEDAVTAVFEHHERLDGSGYPRGAKAADISPLGQVLLSAELVAAMAHKFGEASPHHLALVLQLNQRAFPKVLTAELLGLLQDAIPVASAGDAELAAHQLRLLAEAFEQWADWKAALPTGPGDSPAHWMAARMAGLRQILIEAGTHPDQPAYLLDQGGGDDQQVAEAVVMGREALWQLTSICRECLQRWPHLAAAGGAAAPARKGDAAVAAWCAWVQQRLSGAAPAAAVAAGLRADGSGSGEPAL</sequence>
<comment type="caution">
    <text evidence="2">The sequence shown here is derived from an EMBL/GenBank/DDBJ whole genome shotgun (WGS) entry which is preliminary data.</text>
</comment>